<sequence length="62" mass="6975">MGDIVQKISRELKISVLMVEQHNGLIQQITQRGYVMDKGSIVADLTDADVRNAETLKQYLTV</sequence>
<dbReference type="AlphaFoldDB" id="A0A645FXP3"/>
<reference evidence="1" key="1">
    <citation type="submission" date="2019-08" db="EMBL/GenBank/DDBJ databases">
        <authorList>
            <person name="Kucharzyk K."/>
            <person name="Murdoch R.W."/>
            <person name="Higgins S."/>
            <person name="Loffler F."/>
        </authorList>
    </citation>
    <scope>NUCLEOTIDE SEQUENCE</scope>
</reference>
<evidence type="ECO:0000313" key="1">
    <source>
        <dbReference type="EMBL" id="MPN18482.1"/>
    </source>
</evidence>
<protein>
    <recommendedName>
        <fullName evidence="2">Branched-chain amino acid ATP-binding cassette transporter C-terminal domain-containing protein</fullName>
    </recommendedName>
</protein>
<gene>
    <name evidence="1" type="ORF">SDC9_165842</name>
</gene>
<evidence type="ECO:0008006" key="2">
    <source>
        <dbReference type="Google" id="ProtNLM"/>
    </source>
</evidence>
<accession>A0A645FXP3</accession>
<organism evidence="1">
    <name type="scientific">bioreactor metagenome</name>
    <dbReference type="NCBI Taxonomy" id="1076179"/>
    <lineage>
        <taxon>unclassified sequences</taxon>
        <taxon>metagenomes</taxon>
        <taxon>ecological metagenomes</taxon>
    </lineage>
</organism>
<name>A0A645FXP3_9ZZZZ</name>
<comment type="caution">
    <text evidence="1">The sequence shown here is derived from an EMBL/GenBank/DDBJ whole genome shotgun (WGS) entry which is preliminary data.</text>
</comment>
<proteinExistence type="predicted"/>
<dbReference type="EMBL" id="VSSQ01065825">
    <property type="protein sequence ID" value="MPN18482.1"/>
    <property type="molecule type" value="Genomic_DNA"/>
</dbReference>